<organism evidence="5 6">
    <name type="scientific">Prunus yedoensis var. nudiflora</name>
    <dbReference type="NCBI Taxonomy" id="2094558"/>
    <lineage>
        <taxon>Eukaryota</taxon>
        <taxon>Viridiplantae</taxon>
        <taxon>Streptophyta</taxon>
        <taxon>Embryophyta</taxon>
        <taxon>Tracheophyta</taxon>
        <taxon>Spermatophyta</taxon>
        <taxon>Magnoliopsida</taxon>
        <taxon>eudicotyledons</taxon>
        <taxon>Gunneridae</taxon>
        <taxon>Pentapetalae</taxon>
        <taxon>rosids</taxon>
        <taxon>fabids</taxon>
        <taxon>Rosales</taxon>
        <taxon>Rosaceae</taxon>
        <taxon>Amygdaloideae</taxon>
        <taxon>Amygdaleae</taxon>
        <taxon>Prunus</taxon>
    </lineage>
</organism>
<gene>
    <name evidence="5" type="ORF">Pyn_36703</name>
</gene>
<dbReference type="InterPro" id="IPR002068">
    <property type="entry name" value="A-crystallin/Hsp20_dom"/>
</dbReference>
<dbReference type="EMBL" id="PJQY01000330">
    <property type="protein sequence ID" value="PQQ12793.1"/>
    <property type="molecule type" value="Genomic_DNA"/>
</dbReference>
<dbReference type="OrthoDB" id="5511210at2759"/>
<dbReference type="PANTHER" id="PTHR11527">
    <property type="entry name" value="HEAT-SHOCK PROTEIN 20 FAMILY MEMBER"/>
    <property type="match status" value="1"/>
</dbReference>
<evidence type="ECO:0000256" key="1">
    <source>
        <dbReference type="ARBA" id="ARBA00023016"/>
    </source>
</evidence>
<evidence type="ECO:0000313" key="5">
    <source>
        <dbReference type="EMBL" id="PQQ12793.1"/>
    </source>
</evidence>
<proteinExistence type="inferred from homology"/>
<evidence type="ECO:0000256" key="3">
    <source>
        <dbReference type="RuleBase" id="RU003616"/>
    </source>
</evidence>
<name>A0A314Z287_PRUYE</name>
<dbReference type="CDD" id="cd06472">
    <property type="entry name" value="ACD_ScHsp26_like"/>
    <property type="match status" value="1"/>
</dbReference>
<dbReference type="Pfam" id="PF00011">
    <property type="entry name" value="HSP20"/>
    <property type="match status" value="1"/>
</dbReference>
<dbReference type="STRING" id="2094558.A0A314Z287"/>
<dbReference type="SUPFAM" id="SSF49764">
    <property type="entry name" value="HSP20-like chaperones"/>
    <property type="match status" value="1"/>
</dbReference>
<comment type="similarity">
    <text evidence="2 3">Belongs to the small heat shock protein (HSP20) family.</text>
</comment>
<dbReference type="InterPro" id="IPR031107">
    <property type="entry name" value="Small_HSP"/>
</dbReference>
<dbReference type="InterPro" id="IPR008978">
    <property type="entry name" value="HSP20-like_chaperone"/>
</dbReference>
<feature type="domain" description="SHSP" evidence="4">
    <location>
        <begin position="34"/>
        <end position="153"/>
    </location>
</feature>
<reference evidence="5 6" key="1">
    <citation type="submission" date="2018-02" db="EMBL/GenBank/DDBJ databases">
        <title>Draft genome of wild Prunus yedoensis var. nudiflora.</title>
        <authorList>
            <person name="Baek S."/>
            <person name="Kim J.-H."/>
            <person name="Choi K."/>
            <person name="Kim G.-B."/>
            <person name="Cho A."/>
            <person name="Jang H."/>
            <person name="Shin C.-H."/>
            <person name="Yu H.-J."/>
            <person name="Mun J.-H."/>
        </authorList>
    </citation>
    <scope>NUCLEOTIDE SEQUENCE [LARGE SCALE GENOMIC DNA]</scope>
    <source>
        <strain evidence="6">cv. Jeju island</strain>
        <tissue evidence="5">Leaf</tissue>
    </source>
</reference>
<dbReference type="Gene3D" id="2.60.40.790">
    <property type="match status" value="1"/>
</dbReference>
<comment type="caution">
    <text evidence="5">The sequence shown here is derived from an EMBL/GenBank/DDBJ whole genome shotgun (WGS) entry which is preliminary data.</text>
</comment>
<keyword evidence="6" id="KW-1185">Reference proteome</keyword>
<dbReference type="AlphaFoldDB" id="A0A314Z287"/>
<sequence>MALIPSTIFVGHYDPFCHDVWDPFQEFDYGFPRETTSFANSMIGWKETSDGHTYVLKADLPGFRREEVKVDVEEGRVLRIEGEKNVEREEKSDHWHRIERSSGKFIRRLSLPENAKADKMKVFMENGELTVTVPKEKVNCYPHATRVVQISGH</sequence>
<dbReference type="Proteomes" id="UP000250321">
    <property type="component" value="Unassembled WGS sequence"/>
</dbReference>
<keyword evidence="1 5" id="KW-0346">Stress response</keyword>
<accession>A0A314Z287</accession>
<protein>
    <submittedName>
        <fullName evidence="5">18.1 kDa class I heat shock protein</fullName>
    </submittedName>
</protein>
<dbReference type="PROSITE" id="PS01031">
    <property type="entry name" value="SHSP"/>
    <property type="match status" value="1"/>
</dbReference>
<evidence type="ECO:0000313" key="6">
    <source>
        <dbReference type="Proteomes" id="UP000250321"/>
    </source>
</evidence>
<evidence type="ECO:0000259" key="4">
    <source>
        <dbReference type="PROSITE" id="PS01031"/>
    </source>
</evidence>
<evidence type="ECO:0000256" key="2">
    <source>
        <dbReference type="PROSITE-ProRule" id="PRU00285"/>
    </source>
</evidence>